<comment type="caution">
    <text evidence="2">The sequence shown here is derived from an EMBL/GenBank/DDBJ whole genome shotgun (WGS) entry which is preliminary data.</text>
</comment>
<protein>
    <submittedName>
        <fullName evidence="2">Uncharacterized protein</fullName>
    </submittedName>
</protein>
<name>A0AAD6YZD8_9AGAR</name>
<organism evidence="2 3">
    <name type="scientific">Mycena albidolilacea</name>
    <dbReference type="NCBI Taxonomy" id="1033008"/>
    <lineage>
        <taxon>Eukaryota</taxon>
        <taxon>Fungi</taxon>
        <taxon>Dikarya</taxon>
        <taxon>Basidiomycota</taxon>
        <taxon>Agaricomycotina</taxon>
        <taxon>Agaricomycetes</taxon>
        <taxon>Agaricomycetidae</taxon>
        <taxon>Agaricales</taxon>
        <taxon>Marasmiineae</taxon>
        <taxon>Mycenaceae</taxon>
        <taxon>Mycena</taxon>
    </lineage>
</organism>
<dbReference type="AlphaFoldDB" id="A0AAD6YZD8"/>
<keyword evidence="3" id="KW-1185">Reference proteome</keyword>
<dbReference type="EMBL" id="JARIHO010000118">
    <property type="protein sequence ID" value="KAJ7302318.1"/>
    <property type="molecule type" value="Genomic_DNA"/>
</dbReference>
<feature type="compositionally biased region" description="Acidic residues" evidence="1">
    <location>
        <begin position="392"/>
        <end position="405"/>
    </location>
</feature>
<evidence type="ECO:0000313" key="2">
    <source>
        <dbReference type="EMBL" id="KAJ7302318.1"/>
    </source>
</evidence>
<sequence length="429" mass="47375">MELWEADSANPNPFKVAEKPEGLFAIRGRLADEAVTAVAGDEADDVRGDLHAHEMVDMGLQLEEQQRDLAVDSAAIKLHATDRQKTALLERSNKLGRKITEWLKIRESFTPMVATLRTEEDAACAGSSSSAYTSSSRPCGQAVVTVAVGSYAQHQRTASPPARPDSQIPIQGSVPAGVAANTRANTSIANVDERIRRTAAQYRVARLALVSLGPILEETDWKLKLRPLSQDDVRQRPRATFSDPEHKTRKKRRKKDTPAQAAEALRKKEENGVLLGLLQLSEEGRQTGMAEALRIEWAKTRARAWRWTEEVDLVEEEMRRVLEFQRWKAEWWMGLMNQHPSAADDQTLREGAGPASTLRGELEGSSTVHPAGTRQPRQDPPGSRGRGAAAREEEEEEEEEEEDAEAAVPEVAADAQLIASFVEESLASL</sequence>
<evidence type="ECO:0000313" key="3">
    <source>
        <dbReference type="Proteomes" id="UP001218218"/>
    </source>
</evidence>
<gene>
    <name evidence="2" type="ORF">DFH08DRAFT_978038</name>
</gene>
<proteinExistence type="predicted"/>
<reference evidence="2" key="1">
    <citation type="submission" date="2023-03" db="EMBL/GenBank/DDBJ databases">
        <title>Massive genome expansion in bonnet fungi (Mycena s.s.) driven by repeated elements and novel gene families across ecological guilds.</title>
        <authorList>
            <consortium name="Lawrence Berkeley National Laboratory"/>
            <person name="Harder C.B."/>
            <person name="Miyauchi S."/>
            <person name="Viragh M."/>
            <person name="Kuo A."/>
            <person name="Thoen E."/>
            <person name="Andreopoulos B."/>
            <person name="Lu D."/>
            <person name="Skrede I."/>
            <person name="Drula E."/>
            <person name="Henrissat B."/>
            <person name="Morin E."/>
            <person name="Kohler A."/>
            <person name="Barry K."/>
            <person name="LaButti K."/>
            <person name="Morin E."/>
            <person name="Salamov A."/>
            <person name="Lipzen A."/>
            <person name="Mereny Z."/>
            <person name="Hegedus B."/>
            <person name="Baldrian P."/>
            <person name="Stursova M."/>
            <person name="Weitz H."/>
            <person name="Taylor A."/>
            <person name="Grigoriev I.V."/>
            <person name="Nagy L.G."/>
            <person name="Martin F."/>
            <person name="Kauserud H."/>
        </authorList>
    </citation>
    <scope>NUCLEOTIDE SEQUENCE</scope>
    <source>
        <strain evidence="2">CBHHK002</strain>
    </source>
</reference>
<feature type="region of interest" description="Disordered" evidence="1">
    <location>
        <begin position="233"/>
        <end position="259"/>
    </location>
</feature>
<feature type="region of interest" description="Disordered" evidence="1">
    <location>
        <begin position="343"/>
        <end position="412"/>
    </location>
</feature>
<evidence type="ECO:0000256" key="1">
    <source>
        <dbReference type="SAM" id="MobiDB-lite"/>
    </source>
</evidence>
<dbReference type="Proteomes" id="UP001218218">
    <property type="component" value="Unassembled WGS sequence"/>
</dbReference>
<accession>A0AAD6YZD8</accession>